<reference evidence="5" key="1">
    <citation type="submission" date="2023-08" db="EMBL/GenBank/DDBJ databases">
        <authorList>
            <person name="Alioto T."/>
            <person name="Alioto T."/>
            <person name="Gomez Garrido J."/>
        </authorList>
    </citation>
    <scope>NUCLEOTIDE SEQUENCE</scope>
</reference>
<keyword evidence="4" id="KW-0963">Cytoplasm</keyword>
<dbReference type="GO" id="GO:0005094">
    <property type="term" value="F:Rho GDP-dissociation inhibitor activity"/>
    <property type="evidence" value="ECO:0007669"/>
    <property type="project" value="InterPro"/>
</dbReference>
<dbReference type="InterPro" id="IPR014756">
    <property type="entry name" value="Ig_E-set"/>
</dbReference>
<gene>
    <name evidence="5" type="ORF">OCTVUL_1B013113</name>
</gene>
<dbReference type="SUPFAM" id="SSF81296">
    <property type="entry name" value="E set domains"/>
    <property type="match status" value="1"/>
</dbReference>
<evidence type="ECO:0000313" key="6">
    <source>
        <dbReference type="Proteomes" id="UP001162480"/>
    </source>
</evidence>
<dbReference type="PANTHER" id="PTHR10980:SF3">
    <property type="entry name" value="LD16419P"/>
    <property type="match status" value="1"/>
</dbReference>
<dbReference type="InterPro" id="IPR024792">
    <property type="entry name" value="RhoGDI_dom_sf"/>
</dbReference>
<dbReference type="PRINTS" id="PR00492">
    <property type="entry name" value="RHOGDI"/>
</dbReference>
<accession>A0AA36F3M8</accession>
<evidence type="ECO:0000256" key="4">
    <source>
        <dbReference type="ARBA" id="ARBA00022490"/>
    </source>
</evidence>
<keyword evidence="6" id="KW-1185">Reference proteome</keyword>
<dbReference type="Gene3D" id="2.70.50.30">
    <property type="entry name" value="Coagulation Factor XIII, subunit A, domain 1"/>
    <property type="match status" value="1"/>
</dbReference>
<evidence type="ECO:0000256" key="2">
    <source>
        <dbReference type="ARBA" id="ARBA00009758"/>
    </source>
</evidence>
<comment type="subcellular location">
    <subcellularLocation>
        <location evidence="1">Cytoplasm</location>
    </subcellularLocation>
</comment>
<sequence length="282" mass="31790">MIACYQEKIFYCFWKPWMAETEESCVPKEGEKEEEEDEPALNYQPPAQKSINEIVSADQDDDSLVRYKQKLLGCAAGSANIIVDENNPSKVILQKLIVKVDSRPDVVIPLTGDLSKLSKNPIVIKEGCKYCMEIHFYVQRDIVCGLNYTHCVYRKGVKVDSTKYMVGSYGPSNTILVSKVASEDAPTGLLSRGTYTVRIKINEVIDILKNESIPRICSYDGASTIHDGSVAALPGHPAHAAGHVRKRTYEETRRERYFMRFMLLSICLQILVKITEKNTLML</sequence>
<dbReference type="GO" id="GO:0005829">
    <property type="term" value="C:cytosol"/>
    <property type="evidence" value="ECO:0007669"/>
    <property type="project" value="TreeGrafter"/>
</dbReference>
<dbReference type="GO" id="GO:0005096">
    <property type="term" value="F:GTPase activator activity"/>
    <property type="evidence" value="ECO:0007669"/>
    <property type="project" value="UniProtKB-KW"/>
</dbReference>
<protein>
    <submittedName>
        <fullName evidence="5">Rho GDP-dissociation inhibitor 1</fullName>
    </submittedName>
</protein>
<dbReference type="AlphaFoldDB" id="A0AA36F3M8"/>
<dbReference type="Pfam" id="PF02115">
    <property type="entry name" value="Rho_GDI"/>
    <property type="match status" value="1"/>
</dbReference>
<name>A0AA36F3M8_OCTVU</name>
<evidence type="ECO:0000313" key="5">
    <source>
        <dbReference type="EMBL" id="CAI9723307.1"/>
    </source>
</evidence>
<dbReference type="InterPro" id="IPR000406">
    <property type="entry name" value="Rho_GDI"/>
</dbReference>
<dbReference type="GO" id="GO:0016020">
    <property type="term" value="C:membrane"/>
    <property type="evidence" value="ECO:0007669"/>
    <property type="project" value="TreeGrafter"/>
</dbReference>
<comment type="similarity">
    <text evidence="2">Belongs to the Rho GDI family.</text>
</comment>
<dbReference type="EMBL" id="OX597818">
    <property type="protein sequence ID" value="CAI9723307.1"/>
    <property type="molecule type" value="Genomic_DNA"/>
</dbReference>
<dbReference type="PANTHER" id="PTHR10980">
    <property type="entry name" value="RHO GDP-DISSOCIATION INHIBITOR"/>
    <property type="match status" value="1"/>
</dbReference>
<evidence type="ECO:0000256" key="3">
    <source>
        <dbReference type="ARBA" id="ARBA00022468"/>
    </source>
</evidence>
<dbReference type="GO" id="GO:0007266">
    <property type="term" value="P:Rho protein signal transduction"/>
    <property type="evidence" value="ECO:0007669"/>
    <property type="project" value="InterPro"/>
</dbReference>
<dbReference type="Proteomes" id="UP001162480">
    <property type="component" value="Chromosome 5"/>
</dbReference>
<dbReference type="FunFam" id="2.70.50.30:FF:000004">
    <property type="entry name" value="Rho GDP-dissociation inhibitor 1"/>
    <property type="match status" value="1"/>
</dbReference>
<evidence type="ECO:0000256" key="1">
    <source>
        <dbReference type="ARBA" id="ARBA00004496"/>
    </source>
</evidence>
<keyword evidence="3" id="KW-0343">GTPase activation</keyword>
<proteinExistence type="inferred from homology"/>
<organism evidence="5 6">
    <name type="scientific">Octopus vulgaris</name>
    <name type="common">Common octopus</name>
    <dbReference type="NCBI Taxonomy" id="6645"/>
    <lineage>
        <taxon>Eukaryota</taxon>
        <taxon>Metazoa</taxon>
        <taxon>Spiralia</taxon>
        <taxon>Lophotrochozoa</taxon>
        <taxon>Mollusca</taxon>
        <taxon>Cephalopoda</taxon>
        <taxon>Coleoidea</taxon>
        <taxon>Octopodiformes</taxon>
        <taxon>Octopoda</taxon>
        <taxon>Incirrata</taxon>
        <taxon>Octopodidae</taxon>
        <taxon>Octopus</taxon>
    </lineage>
</organism>